<evidence type="ECO:0000313" key="2">
    <source>
        <dbReference type="Proteomes" id="UP001157418"/>
    </source>
</evidence>
<keyword evidence="2" id="KW-1185">Reference proteome</keyword>
<reference evidence="1 2" key="1">
    <citation type="submission" date="2022-01" db="EMBL/GenBank/DDBJ databases">
        <authorList>
            <person name="Xiong W."/>
            <person name="Schranz E."/>
        </authorList>
    </citation>
    <scope>NUCLEOTIDE SEQUENCE [LARGE SCALE GENOMIC DNA]</scope>
</reference>
<sequence>MDVSPTINLFCHFYIPMSNGDWVSFSLRHGLVEICDGLPTSIKYWKEEFFFVHVSAFSSPMAYATADRAADPSPELSSDEQLITERSSDNFVRWVDPDEVTLGMADMSPHWNRLGKKPMEMLEGKDVTLLDRLHRRQIANSA</sequence>
<comment type="caution">
    <text evidence="1">The sequence shown here is derived from an EMBL/GenBank/DDBJ whole genome shotgun (WGS) entry which is preliminary data.</text>
</comment>
<dbReference type="AlphaFoldDB" id="A0AAU9LTU8"/>
<proteinExistence type="predicted"/>
<dbReference type="Proteomes" id="UP001157418">
    <property type="component" value="Unassembled WGS sequence"/>
</dbReference>
<evidence type="ECO:0000313" key="1">
    <source>
        <dbReference type="EMBL" id="CAH1417970.1"/>
    </source>
</evidence>
<accession>A0AAU9LTU8</accession>
<name>A0AAU9LTU8_9ASTR</name>
<protein>
    <submittedName>
        <fullName evidence="1">Uncharacterized protein</fullName>
    </submittedName>
</protein>
<organism evidence="1 2">
    <name type="scientific">Lactuca virosa</name>
    <dbReference type="NCBI Taxonomy" id="75947"/>
    <lineage>
        <taxon>Eukaryota</taxon>
        <taxon>Viridiplantae</taxon>
        <taxon>Streptophyta</taxon>
        <taxon>Embryophyta</taxon>
        <taxon>Tracheophyta</taxon>
        <taxon>Spermatophyta</taxon>
        <taxon>Magnoliopsida</taxon>
        <taxon>eudicotyledons</taxon>
        <taxon>Gunneridae</taxon>
        <taxon>Pentapetalae</taxon>
        <taxon>asterids</taxon>
        <taxon>campanulids</taxon>
        <taxon>Asterales</taxon>
        <taxon>Asteraceae</taxon>
        <taxon>Cichorioideae</taxon>
        <taxon>Cichorieae</taxon>
        <taxon>Lactucinae</taxon>
        <taxon>Lactuca</taxon>
    </lineage>
</organism>
<dbReference type="EMBL" id="CAKMRJ010000113">
    <property type="protein sequence ID" value="CAH1417970.1"/>
    <property type="molecule type" value="Genomic_DNA"/>
</dbReference>
<gene>
    <name evidence="1" type="ORF">LVIROSA_LOCUS5600</name>
</gene>